<dbReference type="PROSITE" id="PS50802">
    <property type="entry name" value="OTU"/>
    <property type="match status" value="1"/>
</dbReference>
<reference evidence="3 4" key="1">
    <citation type="journal article" date="2012" name="Science">
        <title>The Paleozoic origin of enzymatic lignin decomposition reconstructed from 31 fungal genomes.</title>
        <authorList>
            <person name="Floudas D."/>
            <person name="Binder M."/>
            <person name="Riley R."/>
            <person name="Barry K."/>
            <person name="Blanchette R.A."/>
            <person name="Henrissat B."/>
            <person name="Martinez A.T."/>
            <person name="Otillar R."/>
            <person name="Spatafora J.W."/>
            <person name="Yadav J.S."/>
            <person name="Aerts A."/>
            <person name="Benoit I."/>
            <person name="Boyd A."/>
            <person name="Carlson A."/>
            <person name="Copeland A."/>
            <person name="Coutinho P.M."/>
            <person name="de Vries R.P."/>
            <person name="Ferreira P."/>
            <person name="Findley K."/>
            <person name="Foster B."/>
            <person name="Gaskell J."/>
            <person name="Glotzer D."/>
            <person name="Gorecki P."/>
            <person name="Heitman J."/>
            <person name="Hesse C."/>
            <person name="Hori C."/>
            <person name="Igarashi K."/>
            <person name="Jurgens J.A."/>
            <person name="Kallen N."/>
            <person name="Kersten P."/>
            <person name="Kohler A."/>
            <person name="Kuees U."/>
            <person name="Kumar T.K.A."/>
            <person name="Kuo A."/>
            <person name="LaButti K."/>
            <person name="Larrondo L.F."/>
            <person name="Lindquist E."/>
            <person name="Ling A."/>
            <person name="Lombard V."/>
            <person name="Lucas S."/>
            <person name="Lundell T."/>
            <person name="Martin R."/>
            <person name="McLaughlin D.J."/>
            <person name="Morgenstern I."/>
            <person name="Morin E."/>
            <person name="Murat C."/>
            <person name="Nagy L.G."/>
            <person name="Nolan M."/>
            <person name="Ohm R.A."/>
            <person name="Patyshakuliyeva A."/>
            <person name="Rokas A."/>
            <person name="Ruiz-Duenas F.J."/>
            <person name="Sabat G."/>
            <person name="Salamov A."/>
            <person name="Samejima M."/>
            <person name="Schmutz J."/>
            <person name="Slot J.C."/>
            <person name="St John F."/>
            <person name="Stenlid J."/>
            <person name="Sun H."/>
            <person name="Sun S."/>
            <person name="Syed K."/>
            <person name="Tsang A."/>
            <person name="Wiebenga A."/>
            <person name="Young D."/>
            <person name="Pisabarro A."/>
            <person name="Eastwood D.C."/>
            <person name="Martin F."/>
            <person name="Cullen D."/>
            <person name="Grigoriev I.V."/>
            <person name="Hibbett D.S."/>
        </authorList>
    </citation>
    <scope>NUCLEOTIDE SEQUENCE [LARGE SCALE GENOMIC DNA]</scope>
    <source>
        <strain evidence="3 4">MD-104</strain>
    </source>
</reference>
<name>A0A2H3K1P0_WOLCO</name>
<feature type="region of interest" description="Disordered" evidence="1">
    <location>
        <begin position="232"/>
        <end position="448"/>
    </location>
</feature>
<accession>A0A2H3K1P0</accession>
<sequence length="511" mass="55130">MGAKRKSAKPQPRLRSRTTRSTGKALPNIEENGQLLTNLLRAMGLYAADTLGDGNCLFRALSDQLYGTPSYHARVRQDVCDWIASHKERYAPFVDDERGIDVHLQCMRTPATYGGHLELSAFAHMTKRNVKVVQPGLVYVIEWDAGGDVEADADSSEIPPSSSNAGSPAVDDTASKDRKKRPPARERKRADRERDKLPPPPVDEEDAYKTIYVAYHDYEHFSSIRNLRGPHAGLPKVEEGPAPDAQASTPPASTRKPVSKAKAKPASKAATKRKARVQALEETKGESAAPGTPSQIPLPASRSPSLVPTSRASPLPSAPTLPPSDFTEVLPSYRSPKRTFDESSASSLANSESSQGAAKRAKSSSRTQLSPGGEVRPVSNSSESQATDVEVDRETLPDTPELSSSGSSVESVSSLSPMPSPTSSPPPTSRPERPLTRRQRKTLGLPKPRAVLIARTKGSAGKIIIPGGRCKKGAAKPEPSVADDDEREESAEWRHNGAGRVDVRGFRELRI</sequence>
<feature type="compositionally biased region" description="Low complexity" evidence="1">
    <location>
        <begin position="342"/>
        <end position="354"/>
    </location>
</feature>
<dbReference type="STRING" id="742152.A0A2H3K1P0"/>
<dbReference type="AlphaFoldDB" id="A0A2H3K1P0"/>
<organism evidence="3 4">
    <name type="scientific">Wolfiporia cocos (strain MD-104)</name>
    <name type="common">Brown rot fungus</name>
    <dbReference type="NCBI Taxonomy" id="742152"/>
    <lineage>
        <taxon>Eukaryota</taxon>
        <taxon>Fungi</taxon>
        <taxon>Dikarya</taxon>
        <taxon>Basidiomycota</taxon>
        <taxon>Agaricomycotina</taxon>
        <taxon>Agaricomycetes</taxon>
        <taxon>Polyporales</taxon>
        <taxon>Phaeolaceae</taxon>
        <taxon>Wolfiporia</taxon>
    </lineage>
</organism>
<dbReference type="GO" id="GO:0004843">
    <property type="term" value="F:cysteine-type deubiquitinase activity"/>
    <property type="evidence" value="ECO:0007669"/>
    <property type="project" value="TreeGrafter"/>
</dbReference>
<feature type="compositionally biased region" description="Basic and acidic residues" evidence="1">
    <location>
        <begin position="183"/>
        <end position="197"/>
    </location>
</feature>
<dbReference type="PANTHER" id="PTHR12419:SF7">
    <property type="entry name" value="OTU DOMAIN-CONTAINING PROTEIN 3"/>
    <property type="match status" value="1"/>
</dbReference>
<protein>
    <submittedName>
        <fullName evidence="3">Cysteine proteinase</fullName>
    </submittedName>
</protein>
<proteinExistence type="predicted"/>
<dbReference type="Proteomes" id="UP000218811">
    <property type="component" value="Unassembled WGS sequence"/>
</dbReference>
<dbReference type="Gene3D" id="3.90.70.80">
    <property type="match status" value="1"/>
</dbReference>
<dbReference type="OrthoDB" id="415023at2759"/>
<dbReference type="Pfam" id="PF02338">
    <property type="entry name" value="OTU"/>
    <property type="match status" value="1"/>
</dbReference>
<dbReference type="InterPro" id="IPR038765">
    <property type="entry name" value="Papain-like_cys_pep_sf"/>
</dbReference>
<dbReference type="PANTHER" id="PTHR12419">
    <property type="entry name" value="OTU DOMAIN CONTAINING PROTEIN"/>
    <property type="match status" value="1"/>
</dbReference>
<evidence type="ECO:0000256" key="1">
    <source>
        <dbReference type="SAM" id="MobiDB-lite"/>
    </source>
</evidence>
<dbReference type="OMA" id="NLRGPHT"/>
<feature type="region of interest" description="Disordered" evidence="1">
    <location>
        <begin position="1"/>
        <end position="27"/>
    </location>
</feature>
<feature type="compositionally biased region" description="Basic residues" evidence="1">
    <location>
        <begin position="1"/>
        <end position="18"/>
    </location>
</feature>
<dbReference type="InterPro" id="IPR050704">
    <property type="entry name" value="Peptidase_C85-like"/>
</dbReference>
<evidence type="ECO:0000313" key="4">
    <source>
        <dbReference type="Proteomes" id="UP000218811"/>
    </source>
</evidence>
<feature type="compositionally biased region" description="Low complexity" evidence="1">
    <location>
        <begin position="400"/>
        <end position="417"/>
    </location>
</feature>
<feature type="compositionally biased region" description="Basic residues" evidence="1">
    <location>
        <begin position="257"/>
        <end position="276"/>
    </location>
</feature>
<keyword evidence="4" id="KW-1185">Reference proteome</keyword>
<feature type="compositionally biased region" description="Polar residues" evidence="1">
    <location>
        <begin position="378"/>
        <end position="387"/>
    </location>
</feature>
<feature type="compositionally biased region" description="Pro residues" evidence="1">
    <location>
        <begin position="418"/>
        <end position="429"/>
    </location>
</feature>
<dbReference type="GO" id="GO:0016579">
    <property type="term" value="P:protein deubiquitination"/>
    <property type="evidence" value="ECO:0007669"/>
    <property type="project" value="TreeGrafter"/>
</dbReference>
<dbReference type="CDD" id="cd22756">
    <property type="entry name" value="OTU_OTUD3-like"/>
    <property type="match status" value="1"/>
</dbReference>
<evidence type="ECO:0000259" key="2">
    <source>
        <dbReference type="PROSITE" id="PS50802"/>
    </source>
</evidence>
<feature type="region of interest" description="Disordered" evidence="1">
    <location>
        <begin position="151"/>
        <end position="205"/>
    </location>
</feature>
<dbReference type="EMBL" id="KB468135">
    <property type="protein sequence ID" value="PCH42944.1"/>
    <property type="molecule type" value="Genomic_DNA"/>
</dbReference>
<evidence type="ECO:0000313" key="3">
    <source>
        <dbReference type="EMBL" id="PCH42944.1"/>
    </source>
</evidence>
<dbReference type="InterPro" id="IPR003323">
    <property type="entry name" value="OTU_dom"/>
</dbReference>
<dbReference type="SUPFAM" id="SSF54001">
    <property type="entry name" value="Cysteine proteinases"/>
    <property type="match status" value="1"/>
</dbReference>
<feature type="domain" description="OTU" evidence="2">
    <location>
        <begin position="45"/>
        <end position="227"/>
    </location>
</feature>
<feature type="region of interest" description="Disordered" evidence="1">
    <location>
        <begin position="464"/>
        <end position="493"/>
    </location>
</feature>
<gene>
    <name evidence="3" type="ORF">WOLCODRAFT_121240</name>
</gene>